<proteinExistence type="predicted"/>
<dbReference type="Pfam" id="PF02822">
    <property type="entry name" value="Antistasin"/>
    <property type="match status" value="1"/>
</dbReference>
<evidence type="ECO:0000313" key="5">
    <source>
        <dbReference type="Proteomes" id="UP000270094"/>
    </source>
</evidence>
<feature type="domain" description="Thyroglobulin type-1" evidence="3">
    <location>
        <begin position="10"/>
        <end position="57"/>
    </location>
</feature>
<evidence type="ECO:0000256" key="1">
    <source>
        <dbReference type="ARBA" id="ARBA00023157"/>
    </source>
</evidence>
<reference evidence="4 5" key="1">
    <citation type="submission" date="2018-11" db="EMBL/GenBank/DDBJ databases">
        <authorList>
            <consortium name="Pathogen Informatics"/>
        </authorList>
    </citation>
    <scope>NUCLEOTIDE SEQUENCE [LARGE SCALE GENOMIC DNA]</scope>
</reference>
<comment type="caution">
    <text evidence="2">Lacks conserved residue(s) required for the propagation of feature annotation.</text>
</comment>
<accession>A0A3P7LLQ5</accession>
<name>A0A3P7LLQ5_STRVU</name>
<sequence length="218" mass="23865">MQAKGALQMIGQSSRIQCRPDGSFEEVQCDAEYCWCVNQFGVEMEGTRTSDDIAPNCRAPRKCSVPLCTHDISCKYGMRKDSNGCDTCECSSPCDGVVCPDDSICVPAPVECIAGPCPEVPRCVVNPCRGGAPLTHPSTAQHIKCSDNACHEKLSFQNFKDRIVLLIVANIKTMVEYAARGKMVICLTILTLVEAVYLEVSDSDRKNLNVPWTPIVLR</sequence>
<dbReference type="PROSITE" id="PS51162">
    <property type="entry name" value="THYROGLOBULIN_1_2"/>
    <property type="match status" value="1"/>
</dbReference>
<dbReference type="CDD" id="cd00191">
    <property type="entry name" value="TY"/>
    <property type="match status" value="1"/>
</dbReference>
<dbReference type="Gene3D" id="4.10.800.10">
    <property type="entry name" value="Thyroglobulin type-1"/>
    <property type="match status" value="1"/>
</dbReference>
<dbReference type="GO" id="GO:0004867">
    <property type="term" value="F:serine-type endopeptidase inhibitor activity"/>
    <property type="evidence" value="ECO:0007669"/>
    <property type="project" value="InterPro"/>
</dbReference>
<dbReference type="InterPro" id="IPR000716">
    <property type="entry name" value="Thyroglobulin_1"/>
</dbReference>
<evidence type="ECO:0000256" key="2">
    <source>
        <dbReference type="PROSITE-ProRule" id="PRU00500"/>
    </source>
</evidence>
<dbReference type="InterPro" id="IPR004094">
    <property type="entry name" value="Antistasin-like"/>
</dbReference>
<dbReference type="OrthoDB" id="5806506at2759"/>
<protein>
    <recommendedName>
        <fullName evidence="3">Thyroglobulin type-1 domain-containing protein</fullName>
    </recommendedName>
</protein>
<dbReference type="Gene3D" id="2.10.22.10">
    <property type="entry name" value="Antistasin, domain 1"/>
    <property type="match status" value="1"/>
</dbReference>
<keyword evidence="5" id="KW-1185">Reference proteome</keyword>
<evidence type="ECO:0000313" key="4">
    <source>
        <dbReference type="EMBL" id="VDM80128.1"/>
    </source>
</evidence>
<evidence type="ECO:0000259" key="3">
    <source>
        <dbReference type="PROSITE" id="PS51162"/>
    </source>
</evidence>
<dbReference type="AlphaFoldDB" id="A0A3P7LLQ5"/>
<dbReference type="Proteomes" id="UP000270094">
    <property type="component" value="Unassembled WGS sequence"/>
</dbReference>
<dbReference type="SUPFAM" id="SSF57610">
    <property type="entry name" value="Thyroglobulin type-1 domain"/>
    <property type="match status" value="1"/>
</dbReference>
<gene>
    <name evidence="4" type="ORF">SVUK_LOCUS15126</name>
</gene>
<dbReference type="SMART" id="SM00211">
    <property type="entry name" value="TY"/>
    <property type="match status" value="1"/>
</dbReference>
<dbReference type="Pfam" id="PF00086">
    <property type="entry name" value="Thyroglobulin_1"/>
    <property type="match status" value="1"/>
</dbReference>
<organism evidence="4 5">
    <name type="scientific">Strongylus vulgaris</name>
    <name type="common">Blood worm</name>
    <dbReference type="NCBI Taxonomy" id="40348"/>
    <lineage>
        <taxon>Eukaryota</taxon>
        <taxon>Metazoa</taxon>
        <taxon>Ecdysozoa</taxon>
        <taxon>Nematoda</taxon>
        <taxon>Chromadorea</taxon>
        <taxon>Rhabditida</taxon>
        <taxon>Rhabditina</taxon>
        <taxon>Rhabditomorpha</taxon>
        <taxon>Strongyloidea</taxon>
        <taxon>Strongylidae</taxon>
        <taxon>Strongylus</taxon>
    </lineage>
</organism>
<keyword evidence="1" id="KW-1015">Disulfide bond</keyword>
<dbReference type="InterPro" id="IPR036857">
    <property type="entry name" value="Thyroglobulin_1_sf"/>
</dbReference>
<dbReference type="EMBL" id="UYYB01107435">
    <property type="protein sequence ID" value="VDM80128.1"/>
    <property type="molecule type" value="Genomic_DNA"/>
</dbReference>